<reference evidence="3" key="1">
    <citation type="submission" date="2016-10" db="EMBL/GenBank/DDBJ databases">
        <title>Sequence of Gallionella enrichment culture.</title>
        <authorList>
            <person name="Poehlein A."/>
            <person name="Muehling M."/>
            <person name="Daniel R."/>
        </authorList>
    </citation>
    <scope>NUCLEOTIDE SEQUENCE</scope>
</reference>
<feature type="transmembrane region" description="Helical" evidence="1">
    <location>
        <begin position="40"/>
        <end position="64"/>
    </location>
</feature>
<feature type="transmembrane region" description="Helical" evidence="1">
    <location>
        <begin position="156"/>
        <end position="177"/>
    </location>
</feature>
<evidence type="ECO:0000256" key="1">
    <source>
        <dbReference type="SAM" id="Phobius"/>
    </source>
</evidence>
<feature type="transmembrane region" description="Helical" evidence="1">
    <location>
        <begin position="6"/>
        <end position="28"/>
    </location>
</feature>
<dbReference type="PANTHER" id="PTHR42852:SF13">
    <property type="entry name" value="PROTEIN DIPZ"/>
    <property type="match status" value="1"/>
</dbReference>
<dbReference type="EMBL" id="MLJW01000034">
    <property type="protein sequence ID" value="OIR08055.1"/>
    <property type="molecule type" value="Genomic_DNA"/>
</dbReference>
<dbReference type="InterPro" id="IPR041017">
    <property type="entry name" value="Thioredoxin_10"/>
</dbReference>
<proteinExistence type="predicted"/>
<comment type="caution">
    <text evidence="3">The sequence shown here is derived from an EMBL/GenBank/DDBJ whole genome shotgun (WGS) entry which is preliminary data.</text>
</comment>
<dbReference type="Gene3D" id="3.40.30.10">
    <property type="entry name" value="Glutaredoxin"/>
    <property type="match status" value="1"/>
</dbReference>
<keyword evidence="1" id="KW-1133">Transmembrane helix</keyword>
<dbReference type="Pfam" id="PF08534">
    <property type="entry name" value="Redoxin"/>
    <property type="match status" value="1"/>
</dbReference>
<dbReference type="GO" id="GO:0016491">
    <property type="term" value="F:oxidoreductase activity"/>
    <property type="evidence" value="ECO:0007669"/>
    <property type="project" value="UniProtKB-KW"/>
</dbReference>
<dbReference type="PROSITE" id="PS51352">
    <property type="entry name" value="THIOREDOXIN_2"/>
    <property type="match status" value="1"/>
</dbReference>
<dbReference type="InterPro" id="IPR050553">
    <property type="entry name" value="Thioredoxin_ResA/DsbE_sf"/>
</dbReference>
<dbReference type="InterPro" id="IPR036249">
    <property type="entry name" value="Thioredoxin-like_sf"/>
</dbReference>
<dbReference type="PANTHER" id="PTHR42852">
    <property type="entry name" value="THIOL:DISULFIDE INTERCHANGE PROTEIN DSBE"/>
    <property type="match status" value="1"/>
</dbReference>
<evidence type="ECO:0000259" key="2">
    <source>
        <dbReference type="PROSITE" id="PS51352"/>
    </source>
</evidence>
<dbReference type="InterPro" id="IPR013766">
    <property type="entry name" value="Thioredoxin_domain"/>
</dbReference>
<protein>
    <submittedName>
        <fullName evidence="3">Thiol-disulfide oxidoreductase YkuV</fullName>
        <ecNumber evidence="3">1.8.-.-</ecNumber>
    </submittedName>
</protein>
<accession>A0A1J5SHY7</accession>
<feature type="domain" description="Thioredoxin" evidence="2">
    <location>
        <begin position="248"/>
        <end position="399"/>
    </location>
</feature>
<dbReference type="SUPFAM" id="SSF52833">
    <property type="entry name" value="Thioredoxin-like"/>
    <property type="match status" value="1"/>
</dbReference>
<gene>
    <name evidence="3" type="primary">ykuV_3</name>
    <name evidence="3" type="ORF">GALL_99190</name>
</gene>
<dbReference type="EC" id="1.8.-.-" evidence="3"/>
<dbReference type="Gene3D" id="2.60.120.260">
    <property type="entry name" value="Galactose-binding domain-like"/>
    <property type="match status" value="1"/>
</dbReference>
<dbReference type="InterPro" id="IPR013740">
    <property type="entry name" value="Redoxin"/>
</dbReference>
<name>A0A1J5SHY7_9ZZZZ</name>
<keyword evidence="3" id="KW-0560">Oxidoreductase</keyword>
<dbReference type="CDD" id="cd03012">
    <property type="entry name" value="TlpA_like_DipZ_like"/>
    <property type="match status" value="1"/>
</dbReference>
<dbReference type="AlphaFoldDB" id="A0A1J5SHY7"/>
<sequence>MLLVLLAYLGGVLTILSPCILPVLPFVFARADQPFRRSGLPLLAGMAATFALVASAAALGGGWVVTANQAGRWAALALMALFALTLLLPGWADRLTRPLVAAGARLARVADGGEGRPATAFLLGIATGLLWAPCAGPILGLLLAGAALNGASTTTLLLLLAYGAGAATSLGLALLAGGRVFALLKRSLHAGEWIRRGLGAAMLAGVIAIALGLDTGALAALSTASTAGLEQDLVDHLTRPRPAAARTALPEQTLPVEGMAPPLDGAVQWLNSPPLTLAGLRGKVVLVDFWTYSCINCLRTLPYVKAWAAKYRDQGLVVIGVHSPEFAFERDPANVAAAVARLGISYPVALDNRYAMWNAFANRYWPAHYFIDAQGRIRHHHFGEGGYAESERVIQTLLREAGAAHVAATLVETRGQGVQRAAAETDERSPETYLGYGRAERCASAPITPDAEAAYQTPAALPPDGWGLSGRWIVGAEQVRLAQAGGRILYRFHARDLHLVLGPGPGGAPVRFRVGLDGHPPGPAHGVDTAADGSGLIRAQRLYQLIRQPGPITDHVFSIEFLDPGAEAYAFTFG</sequence>
<keyword evidence="1" id="KW-0472">Membrane</keyword>
<feature type="transmembrane region" description="Helical" evidence="1">
    <location>
        <begin position="120"/>
        <end position="144"/>
    </location>
</feature>
<keyword evidence="1" id="KW-0812">Transmembrane</keyword>
<organism evidence="3">
    <name type="scientific">mine drainage metagenome</name>
    <dbReference type="NCBI Taxonomy" id="410659"/>
    <lineage>
        <taxon>unclassified sequences</taxon>
        <taxon>metagenomes</taxon>
        <taxon>ecological metagenomes</taxon>
    </lineage>
</organism>
<dbReference type="Pfam" id="PF17991">
    <property type="entry name" value="Thioredoxin_10"/>
    <property type="match status" value="1"/>
</dbReference>
<feature type="transmembrane region" description="Helical" evidence="1">
    <location>
        <begin position="70"/>
        <end position="88"/>
    </location>
</feature>
<evidence type="ECO:0000313" key="3">
    <source>
        <dbReference type="EMBL" id="OIR08055.1"/>
    </source>
</evidence>